<keyword evidence="1" id="KW-0418">Kinase</keyword>
<keyword evidence="1" id="KW-0723">Serine/threonine-protein kinase</keyword>
<dbReference type="Proteomes" id="UP001500212">
    <property type="component" value="Unassembled WGS sequence"/>
</dbReference>
<evidence type="ECO:0000259" key="2">
    <source>
        <dbReference type="Pfam" id="PF13581"/>
    </source>
</evidence>
<evidence type="ECO:0000313" key="4">
    <source>
        <dbReference type="Proteomes" id="UP001500212"/>
    </source>
</evidence>
<accession>A0ABP8TZ41</accession>
<name>A0ABP8TZ41_9ACTN</name>
<gene>
    <name evidence="3" type="ORF">GCM10023195_82180</name>
</gene>
<proteinExistence type="predicted"/>
<dbReference type="InterPro" id="IPR036890">
    <property type="entry name" value="HATPase_C_sf"/>
</dbReference>
<dbReference type="Pfam" id="PF13581">
    <property type="entry name" value="HATPase_c_2"/>
    <property type="match status" value="1"/>
</dbReference>
<dbReference type="CDD" id="cd16936">
    <property type="entry name" value="HATPase_RsbW-like"/>
    <property type="match status" value="1"/>
</dbReference>
<dbReference type="PANTHER" id="PTHR35526:SF3">
    <property type="entry name" value="ANTI-SIGMA-F FACTOR RSBW"/>
    <property type="match status" value="1"/>
</dbReference>
<feature type="domain" description="Histidine kinase/HSP90-like ATPase" evidence="2">
    <location>
        <begin position="8"/>
        <end position="123"/>
    </location>
</feature>
<evidence type="ECO:0000256" key="1">
    <source>
        <dbReference type="ARBA" id="ARBA00022527"/>
    </source>
</evidence>
<protein>
    <recommendedName>
        <fullName evidence="2">Histidine kinase/HSP90-like ATPase domain-containing protein</fullName>
    </recommendedName>
</protein>
<dbReference type="SUPFAM" id="SSF55874">
    <property type="entry name" value="ATPase domain of HSP90 chaperone/DNA topoisomerase II/histidine kinase"/>
    <property type="match status" value="1"/>
</dbReference>
<sequence length="151" mass="16112">MSSVVFLPHAPSSVSDVRKRLCSELRASGVYEEVADDAAVIISELISNALRHARPLPSGDIRVSWAYEGDLIQLAVSDGGSMTEPRRTRAALSSLGGRGLSIVEALSDGWGVSHESDSTTVWAELRAAQQSDNGHAVPLMQPLRIAFDQSA</sequence>
<dbReference type="InterPro" id="IPR003594">
    <property type="entry name" value="HATPase_dom"/>
</dbReference>
<reference evidence="4" key="1">
    <citation type="journal article" date="2019" name="Int. J. Syst. Evol. Microbiol.">
        <title>The Global Catalogue of Microorganisms (GCM) 10K type strain sequencing project: providing services to taxonomists for standard genome sequencing and annotation.</title>
        <authorList>
            <consortium name="The Broad Institute Genomics Platform"/>
            <consortium name="The Broad Institute Genome Sequencing Center for Infectious Disease"/>
            <person name="Wu L."/>
            <person name="Ma J."/>
        </authorList>
    </citation>
    <scope>NUCLEOTIDE SEQUENCE [LARGE SCALE GENOMIC DNA]</scope>
    <source>
        <strain evidence="4">JCM 17938</strain>
    </source>
</reference>
<dbReference type="Gene3D" id="3.30.565.10">
    <property type="entry name" value="Histidine kinase-like ATPase, C-terminal domain"/>
    <property type="match status" value="1"/>
</dbReference>
<keyword evidence="1" id="KW-0808">Transferase</keyword>
<organism evidence="3 4">
    <name type="scientific">Actinoallomurus liliacearum</name>
    <dbReference type="NCBI Taxonomy" id="1080073"/>
    <lineage>
        <taxon>Bacteria</taxon>
        <taxon>Bacillati</taxon>
        <taxon>Actinomycetota</taxon>
        <taxon>Actinomycetes</taxon>
        <taxon>Streptosporangiales</taxon>
        <taxon>Thermomonosporaceae</taxon>
        <taxon>Actinoallomurus</taxon>
    </lineage>
</organism>
<comment type="caution">
    <text evidence="3">The sequence shown here is derived from an EMBL/GenBank/DDBJ whole genome shotgun (WGS) entry which is preliminary data.</text>
</comment>
<dbReference type="InterPro" id="IPR050267">
    <property type="entry name" value="Anti-sigma-factor_SerPK"/>
</dbReference>
<keyword evidence="4" id="KW-1185">Reference proteome</keyword>
<dbReference type="EMBL" id="BAABHJ010000040">
    <property type="protein sequence ID" value="GAA4618304.1"/>
    <property type="molecule type" value="Genomic_DNA"/>
</dbReference>
<dbReference type="PANTHER" id="PTHR35526">
    <property type="entry name" value="ANTI-SIGMA-F FACTOR RSBW-RELATED"/>
    <property type="match status" value="1"/>
</dbReference>
<evidence type="ECO:0000313" key="3">
    <source>
        <dbReference type="EMBL" id="GAA4618304.1"/>
    </source>
</evidence>